<reference evidence="3 4" key="1">
    <citation type="submission" date="2020-11" db="EMBL/GenBank/DDBJ databases">
        <title>Description of Pontivivens ytuae sp. nov. isolated from deep sea sediment of Mariana Trench.</title>
        <authorList>
            <person name="Wang Z."/>
            <person name="Sun Q.-L."/>
            <person name="Xu X.-D."/>
            <person name="Tang Y.-Z."/>
            <person name="Zhang J."/>
        </authorList>
    </citation>
    <scope>NUCLEOTIDE SEQUENCE [LARGE SCALE GENOMIC DNA]</scope>
    <source>
        <strain evidence="3 4">MT2928</strain>
    </source>
</reference>
<dbReference type="PANTHER" id="PTHR43796">
    <property type="entry name" value="CARBOXYNORSPERMIDINE SYNTHASE"/>
    <property type="match status" value="1"/>
</dbReference>
<dbReference type="AlphaFoldDB" id="A0A7S9LUJ9"/>
<gene>
    <name evidence="3" type="ORF">I0K15_07190</name>
</gene>
<feature type="domain" description="Saccharopine dehydrogenase NADP binding" evidence="1">
    <location>
        <begin position="4"/>
        <end position="124"/>
    </location>
</feature>
<proteinExistence type="predicted"/>
<dbReference type="Pfam" id="PF03435">
    <property type="entry name" value="Sacchrp_dh_NADP"/>
    <property type="match status" value="1"/>
</dbReference>
<dbReference type="SUPFAM" id="SSF51735">
    <property type="entry name" value="NAD(P)-binding Rossmann-fold domains"/>
    <property type="match status" value="1"/>
</dbReference>
<evidence type="ECO:0000313" key="3">
    <source>
        <dbReference type="EMBL" id="QPH55514.1"/>
    </source>
</evidence>
<accession>A0A7S9LUJ9</accession>
<dbReference type="KEGG" id="poz:I0K15_07190"/>
<organism evidence="3 4">
    <name type="scientific">Pontivivens ytuae</name>
    <dbReference type="NCBI Taxonomy" id="2789856"/>
    <lineage>
        <taxon>Bacteria</taxon>
        <taxon>Pseudomonadati</taxon>
        <taxon>Pseudomonadota</taxon>
        <taxon>Alphaproteobacteria</taxon>
        <taxon>Rhodobacterales</taxon>
        <taxon>Paracoccaceae</taxon>
        <taxon>Pontivivens</taxon>
    </lineage>
</organism>
<evidence type="ECO:0000259" key="2">
    <source>
        <dbReference type="Pfam" id="PF13761"/>
    </source>
</evidence>
<evidence type="ECO:0000313" key="4">
    <source>
        <dbReference type="Proteomes" id="UP000594800"/>
    </source>
</evidence>
<name>A0A7S9LUJ9_9RHOB</name>
<evidence type="ECO:0000259" key="1">
    <source>
        <dbReference type="Pfam" id="PF03435"/>
    </source>
</evidence>
<keyword evidence="4" id="KW-1185">Reference proteome</keyword>
<dbReference type="InterPro" id="IPR025311">
    <property type="entry name" value="DUF4166"/>
</dbReference>
<dbReference type="EMBL" id="CP064942">
    <property type="protein sequence ID" value="QPH55514.1"/>
    <property type="molecule type" value="Genomic_DNA"/>
</dbReference>
<dbReference type="InterPro" id="IPR005097">
    <property type="entry name" value="Sacchrp_dh_NADP-bd"/>
</dbReference>
<dbReference type="RefSeq" id="WP_196104723.1">
    <property type="nucleotide sequence ID" value="NZ_CP064942.1"/>
</dbReference>
<protein>
    <submittedName>
        <fullName evidence="3">DUF4166 domain-containing protein</fullName>
    </submittedName>
</protein>
<dbReference type="Pfam" id="PF13761">
    <property type="entry name" value="DUF4166"/>
    <property type="match status" value="1"/>
</dbReference>
<dbReference type="InterPro" id="IPR036291">
    <property type="entry name" value="NAD(P)-bd_dom_sf"/>
</dbReference>
<dbReference type="Proteomes" id="UP000594800">
    <property type="component" value="Chromosome"/>
</dbReference>
<sequence length="542" mass="58133">MARILILGGYGVFGGRLARLLLRDGHEVIVAGRSRTKAEAFCAEHGGEPLMLDRAGDLSALGESGADLVVDATGPFQTLGSDPYRVAYAAIAAGMHCFDFSDDPEFTAGITALDAEARAAGVTVFSGVSTMPAITGAAATALADGLDVTQIESALLPGNRAPRGRAVIGSILAQAGEPLRIRRGGRWEEISGFEDRRVVPLEPGLERPGSLIGAPDLALFPKHFGAETVLFRAGLELGLMHRGLGVIAWLRKRRLLPRLTLLTVPIHWAAVLLKPFGTGTGGMAVIVTGRSEGRTLRRQWSVIAEGGDGPFVPAIPARVLAGRLDTLEPGARACVDEIPLDALEAGMEGLQIRFPRFEEEVEPLFPRHVSGFHDLPPEVRALHNFTDMAIWTGTASIENGRGVIPALIRRLFGFPAATTDTPVRVVMERRGDTERWTRTFGKRKFRSHLRWKNGAMHERFGPTEFALDLTATKDALAFPVASGRVLGLPIPRFLLPKSVATERAGPDGKPAFDVALHAPLGLGLIVRYKGTLSRLEPDDPSG</sequence>
<feature type="domain" description="DUF4166" evidence="2">
    <location>
        <begin position="375"/>
        <end position="532"/>
    </location>
</feature>
<dbReference type="Gene3D" id="3.40.50.720">
    <property type="entry name" value="NAD(P)-binding Rossmann-like Domain"/>
    <property type="match status" value="1"/>
</dbReference>
<dbReference type="PANTHER" id="PTHR43796:SF2">
    <property type="entry name" value="CARBOXYNORSPERMIDINE SYNTHASE"/>
    <property type="match status" value="1"/>
</dbReference>